<organism evidence="6">
    <name type="scientific">marine metagenome</name>
    <dbReference type="NCBI Taxonomy" id="408172"/>
    <lineage>
        <taxon>unclassified sequences</taxon>
        <taxon>metagenomes</taxon>
        <taxon>ecological metagenomes</taxon>
    </lineage>
</organism>
<keyword evidence="4" id="KW-0411">Iron-sulfur</keyword>
<dbReference type="GO" id="GO:0006120">
    <property type="term" value="P:mitochondrial electron transport, NADH to ubiquinone"/>
    <property type="evidence" value="ECO:0007669"/>
    <property type="project" value="TreeGrafter"/>
</dbReference>
<reference evidence="6" key="1">
    <citation type="submission" date="2018-05" db="EMBL/GenBank/DDBJ databases">
        <authorList>
            <person name="Lanie J.A."/>
            <person name="Ng W.-L."/>
            <person name="Kazmierczak K.M."/>
            <person name="Andrzejewski T.M."/>
            <person name="Davidsen T.M."/>
            <person name="Wayne K.J."/>
            <person name="Tettelin H."/>
            <person name="Glass J.I."/>
            <person name="Rusch D."/>
            <person name="Podicherti R."/>
            <person name="Tsui H.-C.T."/>
            <person name="Winkler M.E."/>
        </authorList>
    </citation>
    <scope>NUCLEOTIDE SEQUENCE</scope>
</reference>
<keyword evidence="1" id="KW-0004">4Fe-4S</keyword>
<dbReference type="AlphaFoldDB" id="A0A382XH79"/>
<keyword evidence="3" id="KW-0408">Iron</keyword>
<name>A0A382XH79_9ZZZZ</name>
<evidence type="ECO:0000256" key="4">
    <source>
        <dbReference type="ARBA" id="ARBA00023014"/>
    </source>
</evidence>
<dbReference type="EMBL" id="UINC01167593">
    <property type="protein sequence ID" value="SVD70190.1"/>
    <property type="molecule type" value="Genomic_DNA"/>
</dbReference>
<dbReference type="InterPro" id="IPR037225">
    <property type="entry name" value="Nuo51_FMN-bd_sf"/>
</dbReference>
<dbReference type="InterPro" id="IPR011538">
    <property type="entry name" value="Nuo51_FMN-bd"/>
</dbReference>
<evidence type="ECO:0000256" key="1">
    <source>
        <dbReference type="ARBA" id="ARBA00022485"/>
    </source>
</evidence>
<evidence type="ECO:0000313" key="6">
    <source>
        <dbReference type="EMBL" id="SVD70190.1"/>
    </source>
</evidence>
<dbReference type="Pfam" id="PF01512">
    <property type="entry name" value="Complex1_51K"/>
    <property type="match status" value="1"/>
</dbReference>
<dbReference type="InterPro" id="IPR050837">
    <property type="entry name" value="ComplexI_51kDa_subunit"/>
</dbReference>
<proteinExistence type="predicted"/>
<feature type="non-terminal residue" evidence="6">
    <location>
        <position position="93"/>
    </location>
</feature>
<feature type="domain" description="NADH-ubiquinone oxidoreductase 51kDa subunit FMN-binding" evidence="5">
    <location>
        <begin position="47"/>
        <end position="93"/>
    </location>
</feature>
<evidence type="ECO:0000256" key="3">
    <source>
        <dbReference type="ARBA" id="ARBA00023004"/>
    </source>
</evidence>
<gene>
    <name evidence="6" type="ORF">METZ01_LOCUS423044</name>
</gene>
<accession>A0A382XH79</accession>
<dbReference type="SUPFAM" id="SSF142019">
    <property type="entry name" value="Nqo1 FMN-binding domain-like"/>
    <property type="match status" value="1"/>
</dbReference>
<dbReference type="PANTHER" id="PTHR11780:SF10">
    <property type="entry name" value="NADH DEHYDROGENASE [UBIQUINONE] FLAVOPROTEIN 1, MITOCHONDRIAL"/>
    <property type="match status" value="1"/>
</dbReference>
<dbReference type="GO" id="GO:0051539">
    <property type="term" value="F:4 iron, 4 sulfur cluster binding"/>
    <property type="evidence" value="ECO:0007669"/>
    <property type="project" value="UniProtKB-KW"/>
</dbReference>
<protein>
    <recommendedName>
        <fullName evidence="5">NADH-ubiquinone oxidoreductase 51kDa subunit FMN-binding domain-containing protein</fullName>
    </recommendedName>
</protein>
<evidence type="ECO:0000256" key="2">
    <source>
        <dbReference type="ARBA" id="ARBA00022723"/>
    </source>
</evidence>
<dbReference type="GO" id="GO:0046872">
    <property type="term" value="F:metal ion binding"/>
    <property type="evidence" value="ECO:0007669"/>
    <property type="project" value="UniProtKB-KW"/>
</dbReference>
<evidence type="ECO:0000259" key="5">
    <source>
        <dbReference type="Pfam" id="PF01512"/>
    </source>
</evidence>
<keyword evidence="2" id="KW-0479">Metal-binding</keyword>
<dbReference type="GO" id="GO:0005739">
    <property type="term" value="C:mitochondrion"/>
    <property type="evidence" value="ECO:0007669"/>
    <property type="project" value="GOC"/>
</dbReference>
<sequence length="93" mass="10530">MLKVEDKIFKNLYGKDDWRLKGALKRGIWSNTKELIEKGSDYIIQEIKKSDLRGRGGAGFPAGLKWSFMPKDSGKPHYLIINADESEPGTCKD</sequence>
<dbReference type="PANTHER" id="PTHR11780">
    <property type="entry name" value="NADH-UBIQUINONE OXIDOREDUCTASE FLAVOPROTEIN 1 NDUFV1"/>
    <property type="match status" value="1"/>
</dbReference>
<dbReference type="Gene3D" id="3.40.50.11540">
    <property type="entry name" value="NADH-ubiquinone oxidoreductase 51kDa subunit"/>
    <property type="match status" value="1"/>
</dbReference>